<dbReference type="KEGG" id="srt:Srot_1152"/>
<dbReference type="Proteomes" id="UP000002247">
    <property type="component" value="Chromosome"/>
</dbReference>
<evidence type="ECO:0000313" key="1">
    <source>
        <dbReference type="EMBL" id="ADG97624.1"/>
    </source>
</evidence>
<proteinExistence type="predicted"/>
<reference evidence="1 2" key="1">
    <citation type="journal article" date="2010" name="Stand. Genomic Sci.">
        <title>Complete genome sequence of Segniliparus rotundus type strain (CDC 1076).</title>
        <authorList>
            <person name="Sikorski J."/>
            <person name="Lapidus A."/>
            <person name="Copeland A."/>
            <person name="Misra M."/>
            <person name="Glavina Del Rio T."/>
            <person name="Nolan M."/>
            <person name="Lucas S."/>
            <person name="Chen F."/>
            <person name="Tice H."/>
            <person name="Cheng J.F."/>
            <person name="Jando M."/>
            <person name="Schneider S."/>
            <person name="Bruce D."/>
            <person name="Goodwin L."/>
            <person name="Pitluck S."/>
            <person name="Liolios K."/>
            <person name="Mikhailova N."/>
            <person name="Pati A."/>
            <person name="Ivanova N."/>
            <person name="Mavromatis K."/>
            <person name="Chen A."/>
            <person name="Palaniappan K."/>
            <person name="Chertkov O."/>
            <person name="Land M."/>
            <person name="Hauser L."/>
            <person name="Chang Y.J."/>
            <person name="Jeffries C.D."/>
            <person name="Brettin T."/>
            <person name="Detter J.C."/>
            <person name="Han C."/>
            <person name="Rohde M."/>
            <person name="Goker M."/>
            <person name="Bristow J."/>
            <person name="Eisen J.A."/>
            <person name="Markowitz V."/>
            <person name="Hugenholtz P."/>
            <person name="Kyrpides N.C."/>
            <person name="Klenk H.P."/>
        </authorList>
    </citation>
    <scope>NUCLEOTIDE SEQUENCE [LARGE SCALE GENOMIC DNA]</scope>
    <source>
        <strain evidence="2">ATCC BAA-972 / CDC 1076 / CIP 108378 / DSM 44985 / JCM 13578</strain>
    </source>
</reference>
<evidence type="ECO:0000313" key="2">
    <source>
        <dbReference type="Proteomes" id="UP000002247"/>
    </source>
</evidence>
<accession>D6ZFA0</accession>
<protein>
    <submittedName>
        <fullName evidence="1">Uncharacterized protein</fullName>
    </submittedName>
</protein>
<dbReference type="EMBL" id="CP001958">
    <property type="protein sequence ID" value="ADG97624.1"/>
    <property type="molecule type" value="Genomic_DNA"/>
</dbReference>
<gene>
    <name evidence="1" type="ordered locus">Srot_1152</name>
</gene>
<sequence>MVFEQSANEPLEDEELWRVVEEEAPKIVAEGEPSAKHDGRGKVRATVVAGDAGFGLRCAPVLAKLVFEDGLLLKLGTMRTPAGQPSGHLFLMAWIEEAVKDGELRWAAKLNRLLHKQPPKQMTAEEAWWARDLDVWEGVSEREFKEQWLASQPKRPGDAEQLEIDRKADRARLEQAAAGLVWDPVKIRETPVGERVPEEVSRMLEDNARETERLVEAEGAQYTASDDEKLVMVAVGGDELTSQVWLHEDALRRHGSRLPEVVVAVARQAKAGMREMLDPRPYEGR</sequence>
<organism evidence="1 2">
    <name type="scientific">Segniliparus rotundus (strain ATCC BAA-972 / CDC 1076 / CIP 108378 / DSM 44985 / JCM 13578)</name>
    <dbReference type="NCBI Taxonomy" id="640132"/>
    <lineage>
        <taxon>Bacteria</taxon>
        <taxon>Bacillati</taxon>
        <taxon>Actinomycetota</taxon>
        <taxon>Actinomycetes</taxon>
        <taxon>Mycobacteriales</taxon>
        <taxon>Segniliparaceae</taxon>
        <taxon>Segniliparus</taxon>
    </lineage>
</organism>
<dbReference type="RefSeq" id="WP_013138080.1">
    <property type="nucleotide sequence ID" value="NC_014168.1"/>
</dbReference>
<name>D6ZFA0_SEGRD</name>
<dbReference type="HOGENOM" id="CLU_969409_0_0_11"/>
<keyword evidence="2" id="KW-1185">Reference proteome</keyword>
<dbReference type="STRING" id="640132.Srot_1152"/>
<dbReference type="AlphaFoldDB" id="D6ZFA0"/>